<gene>
    <name evidence="7" type="ORF">PHYBLDRAFT_164010</name>
</gene>
<proteinExistence type="predicted"/>
<dbReference type="AlphaFoldDB" id="A0A167Q1L2"/>
<dbReference type="CDD" id="cd12148">
    <property type="entry name" value="fungal_TF_MHR"/>
    <property type="match status" value="1"/>
</dbReference>
<sequence>MPNKTKIVPCEGCRERKKKCSSGNPCERCINLGIECYYIQPAIPPDVDYLEMISNQTTALDVYKLETLVSEMEHEIVKLQQYQQTKRYKRGNSEETDDNDSILSSTTVSLTESSVSSVDVLPPEDLNWKLSIGKHGMRIDTNIDSYLILLQQLEKIKYGSYIPLFRQPPVEPADDFLRRGILSTTLRTGLFKSIQRCIASIAHKQLPDIDKLEDCGDSENPKPIALTLLDAYFSCNFFRLVICQKTAFYRLFVNEKDPESSAVVCAVCAVTLTIRCRHALCKVPYNNHVKTSEYFFNRARRLVELQFDDISLETMAAYLFMASYKANMLRVEEAKTYLGMAIRIKNLIQDDYIPKSAPNNLSEEFIQDREMFKRLHWGLYDTGSFIDFCYNKRGIPVIASRGQMNRGISCNLLDNVSLKDYLPVPTPDESPDIARAVIKDSYARQFQSILNSYLRVIRKPGTGIVPVSLLIATQEHLTEFYYKTIEPEYRLSLNIFEDGLTDEEFQQRLKKDINCDRASITLALRFYSSMLSLYEPYLPEVPQNTKMTKSPLTVLDPDEEDMFVLSPPELFEPDIDSSVHFPHPSVYALRSQEICFRSAVIVVRLLEYQLSQLDICQVIMPCLMAAWDVHMRNACLGLSNPDKSGTFLTSRTIKISREYVLRCINVMRKGYLFNSAEHHMWKHYQRIEQNVFNILYSGVTNTAPFWEPLESSAW</sequence>
<comment type="subcellular location">
    <subcellularLocation>
        <location evidence="1">Nucleus</location>
    </subcellularLocation>
</comment>
<dbReference type="Proteomes" id="UP000077315">
    <property type="component" value="Unassembled WGS sequence"/>
</dbReference>
<evidence type="ECO:0000256" key="1">
    <source>
        <dbReference type="ARBA" id="ARBA00004123"/>
    </source>
</evidence>
<dbReference type="EMBL" id="KV440973">
    <property type="protein sequence ID" value="OAD78914.1"/>
    <property type="molecule type" value="Genomic_DNA"/>
</dbReference>
<dbReference type="SMART" id="SM00066">
    <property type="entry name" value="GAL4"/>
    <property type="match status" value="1"/>
</dbReference>
<dbReference type="InterPro" id="IPR036864">
    <property type="entry name" value="Zn2-C6_fun-type_DNA-bd_sf"/>
</dbReference>
<keyword evidence="2" id="KW-0479">Metal-binding</keyword>
<dbReference type="GO" id="GO:0008270">
    <property type="term" value="F:zinc ion binding"/>
    <property type="evidence" value="ECO:0007669"/>
    <property type="project" value="InterPro"/>
</dbReference>
<dbReference type="InterPro" id="IPR007219">
    <property type="entry name" value="XnlR_reg_dom"/>
</dbReference>
<feature type="domain" description="Zn(2)-C6 fungal-type" evidence="6">
    <location>
        <begin position="9"/>
        <end position="38"/>
    </location>
</feature>
<dbReference type="PROSITE" id="PS00463">
    <property type="entry name" value="ZN2_CY6_FUNGAL_1"/>
    <property type="match status" value="1"/>
</dbReference>
<keyword evidence="5" id="KW-0539">Nucleus</keyword>
<dbReference type="Pfam" id="PF00172">
    <property type="entry name" value="Zn_clus"/>
    <property type="match status" value="1"/>
</dbReference>
<dbReference type="Gene3D" id="4.10.240.10">
    <property type="entry name" value="Zn(2)-C6 fungal-type DNA-binding domain"/>
    <property type="match status" value="1"/>
</dbReference>
<dbReference type="RefSeq" id="XP_018296954.1">
    <property type="nucleotide sequence ID" value="XM_018434918.1"/>
</dbReference>
<evidence type="ECO:0000259" key="6">
    <source>
        <dbReference type="PROSITE" id="PS50048"/>
    </source>
</evidence>
<dbReference type="Pfam" id="PF04082">
    <property type="entry name" value="Fungal_trans"/>
    <property type="match status" value="1"/>
</dbReference>
<reference evidence="8" key="1">
    <citation type="submission" date="2015-06" db="EMBL/GenBank/DDBJ databases">
        <title>Expansion of signal transduction pathways in fungi by whole-genome duplication.</title>
        <authorList>
            <consortium name="DOE Joint Genome Institute"/>
            <person name="Corrochano L.M."/>
            <person name="Kuo A."/>
            <person name="Marcet-Houben M."/>
            <person name="Polaino S."/>
            <person name="Salamov A."/>
            <person name="Villalobos J.M."/>
            <person name="Alvarez M.I."/>
            <person name="Avalos J."/>
            <person name="Benito E.P."/>
            <person name="Benoit I."/>
            <person name="Burger G."/>
            <person name="Camino L.P."/>
            <person name="Canovas D."/>
            <person name="Cerda-Olmedo E."/>
            <person name="Cheng J.-F."/>
            <person name="Dominguez A."/>
            <person name="Elias M."/>
            <person name="Eslava A.P."/>
            <person name="Glaser F."/>
            <person name="Grimwood J."/>
            <person name="Gutierrez G."/>
            <person name="Heitman J."/>
            <person name="Henrissat B."/>
            <person name="Iturriaga E.A."/>
            <person name="Lang B.F."/>
            <person name="Lavin J.L."/>
            <person name="Lee S."/>
            <person name="Li W."/>
            <person name="Lindquist E."/>
            <person name="Lopez-Garcia S."/>
            <person name="Luque E.M."/>
            <person name="Marcos A.T."/>
            <person name="Martin J."/>
            <person name="McCluskey K."/>
            <person name="Medina H.R."/>
            <person name="Miralles-Duran A."/>
            <person name="Miyazaki A."/>
            <person name="Munoz-Torres E."/>
            <person name="Oguiza J.A."/>
            <person name="Ohm R."/>
            <person name="Olmedo M."/>
            <person name="Orejas M."/>
            <person name="Ortiz-Castellanos L."/>
            <person name="Pisabarro A.G."/>
            <person name="Rodriguez-Romero J."/>
            <person name="Ruiz-Herrera J."/>
            <person name="Ruiz-Vazquez R."/>
            <person name="Sanz C."/>
            <person name="Schackwitz W."/>
            <person name="Schmutz J."/>
            <person name="Shahriari M."/>
            <person name="Shelest E."/>
            <person name="Silva-Franco F."/>
            <person name="Soanes D."/>
            <person name="Syed K."/>
            <person name="Tagua V.G."/>
            <person name="Talbot N.J."/>
            <person name="Thon M."/>
            <person name="De vries R.P."/>
            <person name="Wiebenga A."/>
            <person name="Yadav J.S."/>
            <person name="Braun E.L."/>
            <person name="Baker S."/>
            <person name="Garre V."/>
            <person name="Horwitz B."/>
            <person name="Torres-Martinez S."/>
            <person name="Idnurm A."/>
            <person name="Herrera-Estrella A."/>
            <person name="Gabaldon T."/>
            <person name="Grigoriev I.V."/>
        </authorList>
    </citation>
    <scope>NUCLEOTIDE SEQUENCE [LARGE SCALE GENOMIC DNA]</scope>
    <source>
        <strain evidence="8">NRRL 1555(-)</strain>
    </source>
</reference>
<dbReference type="GO" id="GO:0006351">
    <property type="term" value="P:DNA-templated transcription"/>
    <property type="evidence" value="ECO:0007669"/>
    <property type="project" value="InterPro"/>
</dbReference>
<dbReference type="SUPFAM" id="SSF57701">
    <property type="entry name" value="Zn2/Cys6 DNA-binding domain"/>
    <property type="match status" value="1"/>
</dbReference>
<evidence type="ECO:0000313" key="8">
    <source>
        <dbReference type="Proteomes" id="UP000077315"/>
    </source>
</evidence>
<dbReference type="InParanoid" id="A0A167Q1L2"/>
<dbReference type="PROSITE" id="PS50048">
    <property type="entry name" value="ZN2_CY6_FUNGAL_2"/>
    <property type="match status" value="1"/>
</dbReference>
<keyword evidence="3" id="KW-0805">Transcription regulation</keyword>
<dbReference type="GO" id="GO:0000981">
    <property type="term" value="F:DNA-binding transcription factor activity, RNA polymerase II-specific"/>
    <property type="evidence" value="ECO:0007669"/>
    <property type="project" value="InterPro"/>
</dbReference>
<evidence type="ECO:0000256" key="3">
    <source>
        <dbReference type="ARBA" id="ARBA00023015"/>
    </source>
</evidence>
<dbReference type="CDD" id="cd00067">
    <property type="entry name" value="GAL4"/>
    <property type="match status" value="1"/>
</dbReference>
<keyword evidence="4" id="KW-0804">Transcription</keyword>
<keyword evidence="8" id="KW-1185">Reference proteome</keyword>
<organism evidence="7 8">
    <name type="scientific">Phycomyces blakesleeanus (strain ATCC 8743b / DSM 1359 / FGSC 10004 / NBRC 33097 / NRRL 1555)</name>
    <dbReference type="NCBI Taxonomy" id="763407"/>
    <lineage>
        <taxon>Eukaryota</taxon>
        <taxon>Fungi</taxon>
        <taxon>Fungi incertae sedis</taxon>
        <taxon>Mucoromycota</taxon>
        <taxon>Mucoromycotina</taxon>
        <taxon>Mucoromycetes</taxon>
        <taxon>Mucorales</taxon>
        <taxon>Phycomycetaceae</taxon>
        <taxon>Phycomyces</taxon>
    </lineage>
</organism>
<evidence type="ECO:0000256" key="2">
    <source>
        <dbReference type="ARBA" id="ARBA00022723"/>
    </source>
</evidence>
<dbReference type="PANTHER" id="PTHR47338">
    <property type="entry name" value="ZN(II)2CYS6 TRANSCRIPTION FACTOR (EUROFUNG)-RELATED"/>
    <property type="match status" value="1"/>
</dbReference>
<protein>
    <submittedName>
        <fullName evidence="7">Zn(2)-C6 fungal-specific transcription factor</fullName>
    </submittedName>
</protein>
<name>A0A167Q1L2_PHYB8</name>
<dbReference type="GO" id="GO:0005634">
    <property type="term" value="C:nucleus"/>
    <property type="evidence" value="ECO:0007669"/>
    <property type="project" value="UniProtKB-SubCell"/>
</dbReference>
<dbReference type="GO" id="GO:0003677">
    <property type="term" value="F:DNA binding"/>
    <property type="evidence" value="ECO:0007669"/>
    <property type="project" value="InterPro"/>
</dbReference>
<accession>A0A167Q1L2</accession>
<evidence type="ECO:0000313" key="7">
    <source>
        <dbReference type="EMBL" id="OAD78914.1"/>
    </source>
</evidence>
<evidence type="ECO:0000256" key="5">
    <source>
        <dbReference type="ARBA" id="ARBA00023242"/>
    </source>
</evidence>
<dbReference type="VEuPathDB" id="FungiDB:PHYBLDRAFT_164010"/>
<dbReference type="InterPro" id="IPR001138">
    <property type="entry name" value="Zn2Cys6_DnaBD"/>
</dbReference>
<dbReference type="PANTHER" id="PTHR47338:SF5">
    <property type="entry name" value="ZN(II)2CYS6 TRANSCRIPTION FACTOR (EUROFUNG)"/>
    <property type="match status" value="1"/>
</dbReference>
<evidence type="ECO:0000256" key="4">
    <source>
        <dbReference type="ARBA" id="ARBA00023163"/>
    </source>
</evidence>
<dbReference type="InterPro" id="IPR050815">
    <property type="entry name" value="TF_fung"/>
</dbReference>
<dbReference type="OrthoDB" id="2328572at2759"/>
<dbReference type="GeneID" id="28995824"/>